<feature type="transmembrane region" description="Helical" evidence="2">
    <location>
        <begin position="191"/>
        <end position="208"/>
    </location>
</feature>
<evidence type="ECO:0000313" key="4">
    <source>
        <dbReference type="Proteomes" id="UP001612741"/>
    </source>
</evidence>
<keyword evidence="2" id="KW-1133">Transmembrane helix</keyword>
<protein>
    <submittedName>
        <fullName evidence="3">MFS transporter</fullName>
    </submittedName>
</protein>
<dbReference type="InterPro" id="IPR011701">
    <property type="entry name" value="MFS"/>
</dbReference>
<evidence type="ECO:0000256" key="1">
    <source>
        <dbReference type="SAM" id="MobiDB-lite"/>
    </source>
</evidence>
<dbReference type="RefSeq" id="WP_397089881.1">
    <property type="nucleotide sequence ID" value="NZ_JBITGY010000013.1"/>
</dbReference>
<evidence type="ECO:0000313" key="3">
    <source>
        <dbReference type="EMBL" id="MFI6504024.1"/>
    </source>
</evidence>
<gene>
    <name evidence="3" type="ORF">ACIBG2_42030</name>
</gene>
<accession>A0ABW7Z762</accession>
<sequence length="297" mass="30515">MAAATFVNAVGRGAYLTAGVLYFTQVLRLPAHQVGIALSIAGLLSLAAGPPSGHLADRIGGRGLYILTLVAGGLATAAFALSTGFWGFLAAAAICALLPPTPPAPVRGGPRRIALRDLPYVALTVLDGLMSVQFKVLTIAIPLWIVASTAAPAWLISVTLLVNTAIIGLFQARVARGVDTPAAAGRAMRRAGAAFLLSCAAIALAASVPAWAAAALLLGAAVVHTAGELWHAAGRGRPARPSRGPPGRPPYRSHVTAPASLTGLNHRRERTCLTRYDDRCSCTPRSGARPAWCSSAC</sequence>
<feature type="transmembrane region" description="Helical" evidence="2">
    <location>
        <begin position="151"/>
        <end position="170"/>
    </location>
</feature>
<feature type="compositionally biased region" description="Low complexity" evidence="1">
    <location>
        <begin position="233"/>
        <end position="242"/>
    </location>
</feature>
<name>A0ABW7Z762_9ACTN</name>
<dbReference type="InterPro" id="IPR036259">
    <property type="entry name" value="MFS_trans_sf"/>
</dbReference>
<evidence type="ECO:0000256" key="2">
    <source>
        <dbReference type="SAM" id="Phobius"/>
    </source>
</evidence>
<organism evidence="3 4">
    <name type="scientific">Nonomuraea typhae</name>
    <dbReference type="NCBI Taxonomy" id="2603600"/>
    <lineage>
        <taxon>Bacteria</taxon>
        <taxon>Bacillati</taxon>
        <taxon>Actinomycetota</taxon>
        <taxon>Actinomycetes</taxon>
        <taxon>Streptosporangiales</taxon>
        <taxon>Streptosporangiaceae</taxon>
        <taxon>Nonomuraea</taxon>
    </lineage>
</organism>
<proteinExistence type="predicted"/>
<feature type="transmembrane region" description="Helical" evidence="2">
    <location>
        <begin position="31"/>
        <end position="51"/>
    </location>
</feature>
<feature type="transmembrane region" description="Helical" evidence="2">
    <location>
        <begin position="63"/>
        <end position="81"/>
    </location>
</feature>
<feature type="transmembrane region" description="Helical" evidence="2">
    <location>
        <begin position="87"/>
        <end position="106"/>
    </location>
</feature>
<keyword evidence="4" id="KW-1185">Reference proteome</keyword>
<dbReference type="Gene3D" id="1.20.1250.20">
    <property type="entry name" value="MFS general substrate transporter like domains"/>
    <property type="match status" value="1"/>
</dbReference>
<feature type="transmembrane region" description="Helical" evidence="2">
    <location>
        <begin position="118"/>
        <end position="145"/>
    </location>
</feature>
<keyword evidence="2" id="KW-0472">Membrane</keyword>
<keyword evidence="2" id="KW-0812">Transmembrane</keyword>
<dbReference type="Pfam" id="PF07690">
    <property type="entry name" value="MFS_1"/>
    <property type="match status" value="1"/>
</dbReference>
<comment type="caution">
    <text evidence="3">The sequence shown here is derived from an EMBL/GenBank/DDBJ whole genome shotgun (WGS) entry which is preliminary data.</text>
</comment>
<dbReference type="EMBL" id="JBITGY010000013">
    <property type="protein sequence ID" value="MFI6504024.1"/>
    <property type="molecule type" value="Genomic_DNA"/>
</dbReference>
<feature type="region of interest" description="Disordered" evidence="1">
    <location>
        <begin position="233"/>
        <end position="260"/>
    </location>
</feature>
<reference evidence="3 4" key="1">
    <citation type="submission" date="2024-10" db="EMBL/GenBank/DDBJ databases">
        <title>The Natural Products Discovery Center: Release of the First 8490 Sequenced Strains for Exploring Actinobacteria Biosynthetic Diversity.</title>
        <authorList>
            <person name="Kalkreuter E."/>
            <person name="Kautsar S.A."/>
            <person name="Yang D."/>
            <person name="Bader C.D."/>
            <person name="Teijaro C.N."/>
            <person name="Fluegel L."/>
            <person name="Davis C.M."/>
            <person name="Simpson J.R."/>
            <person name="Lauterbach L."/>
            <person name="Steele A.D."/>
            <person name="Gui C."/>
            <person name="Meng S."/>
            <person name="Li G."/>
            <person name="Viehrig K."/>
            <person name="Ye F."/>
            <person name="Su P."/>
            <person name="Kiefer A.F."/>
            <person name="Nichols A."/>
            <person name="Cepeda A.J."/>
            <person name="Yan W."/>
            <person name="Fan B."/>
            <person name="Jiang Y."/>
            <person name="Adhikari A."/>
            <person name="Zheng C.-J."/>
            <person name="Schuster L."/>
            <person name="Cowan T.M."/>
            <person name="Smanski M.J."/>
            <person name="Chevrette M.G."/>
            <person name="De Carvalho L.P.S."/>
            <person name="Shen B."/>
        </authorList>
    </citation>
    <scope>NUCLEOTIDE SEQUENCE [LARGE SCALE GENOMIC DNA]</scope>
    <source>
        <strain evidence="3 4">NPDC050545</strain>
    </source>
</reference>
<dbReference type="SUPFAM" id="SSF103473">
    <property type="entry name" value="MFS general substrate transporter"/>
    <property type="match status" value="1"/>
</dbReference>
<dbReference type="Proteomes" id="UP001612741">
    <property type="component" value="Unassembled WGS sequence"/>
</dbReference>